<keyword evidence="4 8" id="KW-1133">Transmembrane helix</keyword>
<evidence type="ECO:0000256" key="4">
    <source>
        <dbReference type="ARBA" id="ARBA00022989"/>
    </source>
</evidence>
<dbReference type="Pfam" id="PF08395">
    <property type="entry name" value="7tm_7"/>
    <property type="match status" value="1"/>
</dbReference>
<comment type="caution">
    <text evidence="8">Lacks conserved residue(s) required for the propagation of feature annotation.</text>
</comment>
<dbReference type="EMBL" id="JASPKZ010003845">
    <property type="protein sequence ID" value="KAJ9592103.1"/>
    <property type="molecule type" value="Genomic_DNA"/>
</dbReference>
<name>A0AAD8A642_DIPPU</name>
<evidence type="ECO:0000313" key="9">
    <source>
        <dbReference type="EMBL" id="KAJ9592103.1"/>
    </source>
</evidence>
<organism evidence="9 10">
    <name type="scientific">Diploptera punctata</name>
    <name type="common">Pacific beetle cockroach</name>
    <dbReference type="NCBI Taxonomy" id="6984"/>
    <lineage>
        <taxon>Eukaryota</taxon>
        <taxon>Metazoa</taxon>
        <taxon>Ecdysozoa</taxon>
        <taxon>Arthropoda</taxon>
        <taxon>Hexapoda</taxon>
        <taxon>Insecta</taxon>
        <taxon>Pterygota</taxon>
        <taxon>Neoptera</taxon>
        <taxon>Polyneoptera</taxon>
        <taxon>Dictyoptera</taxon>
        <taxon>Blattodea</taxon>
        <taxon>Blaberoidea</taxon>
        <taxon>Blaberidae</taxon>
        <taxon>Diplopterinae</taxon>
        <taxon>Diploptera</taxon>
    </lineage>
</organism>
<evidence type="ECO:0000256" key="5">
    <source>
        <dbReference type="ARBA" id="ARBA00023136"/>
    </source>
</evidence>
<keyword evidence="2 8" id="KW-1003">Cell membrane</keyword>
<dbReference type="GO" id="GO:0007635">
    <property type="term" value="P:chemosensory behavior"/>
    <property type="evidence" value="ECO:0007669"/>
    <property type="project" value="TreeGrafter"/>
</dbReference>
<comment type="function">
    <text evidence="8">Gustatory receptor which mediates acceptance or avoidance behavior, depending on its substrates.</text>
</comment>
<comment type="subcellular location">
    <subcellularLocation>
        <location evidence="1 8">Cell membrane</location>
        <topology evidence="1 8">Multi-pass membrane protein</topology>
    </subcellularLocation>
</comment>
<dbReference type="PANTHER" id="PTHR21143:SF133">
    <property type="entry name" value="GUSTATORY AND PHEROMONE RECEPTOR 32A-RELATED"/>
    <property type="match status" value="1"/>
</dbReference>
<feature type="transmembrane region" description="Helical" evidence="8">
    <location>
        <begin position="298"/>
        <end position="317"/>
    </location>
</feature>
<evidence type="ECO:0000256" key="7">
    <source>
        <dbReference type="ARBA" id="ARBA00023224"/>
    </source>
</evidence>
<dbReference type="GO" id="GO:0007165">
    <property type="term" value="P:signal transduction"/>
    <property type="evidence" value="ECO:0007669"/>
    <property type="project" value="UniProtKB-KW"/>
</dbReference>
<dbReference type="PANTHER" id="PTHR21143">
    <property type="entry name" value="INVERTEBRATE GUSTATORY RECEPTOR"/>
    <property type="match status" value="1"/>
</dbReference>
<dbReference type="GO" id="GO:0030425">
    <property type="term" value="C:dendrite"/>
    <property type="evidence" value="ECO:0007669"/>
    <property type="project" value="TreeGrafter"/>
</dbReference>
<dbReference type="GO" id="GO:0008049">
    <property type="term" value="P:male courtship behavior"/>
    <property type="evidence" value="ECO:0007669"/>
    <property type="project" value="TreeGrafter"/>
</dbReference>
<keyword evidence="3 8" id="KW-0812">Transmembrane</keyword>
<dbReference type="GO" id="GO:0050909">
    <property type="term" value="P:sensory perception of taste"/>
    <property type="evidence" value="ECO:0007669"/>
    <property type="project" value="InterPro"/>
</dbReference>
<keyword evidence="10" id="KW-1185">Reference proteome</keyword>
<accession>A0AAD8A642</accession>
<dbReference type="GO" id="GO:0043025">
    <property type="term" value="C:neuronal cell body"/>
    <property type="evidence" value="ECO:0007669"/>
    <property type="project" value="TreeGrafter"/>
</dbReference>
<gene>
    <name evidence="9" type="ORF">L9F63_001331</name>
</gene>
<dbReference type="GO" id="GO:0005886">
    <property type="term" value="C:plasma membrane"/>
    <property type="evidence" value="ECO:0007669"/>
    <property type="project" value="UniProtKB-SubCell"/>
</dbReference>
<feature type="transmembrane region" description="Helical" evidence="8">
    <location>
        <begin position="273"/>
        <end position="291"/>
    </location>
</feature>
<dbReference type="AlphaFoldDB" id="A0AAD8A642"/>
<comment type="caution">
    <text evidence="9">The sequence shown here is derived from an EMBL/GenBank/DDBJ whole genome shotgun (WGS) entry which is preliminary data.</text>
</comment>
<feature type="transmembrane region" description="Helical" evidence="8">
    <location>
        <begin position="48"/>
        <end position="67"/>
    </location>
</feature>
<evidence type="ECO:0000313" key="10">
    <source>
        <dbReference type="Proteomes" id="UP001233999"/>
    </source>
</evidence>
<feature type="transmembrane region" description="Helical" evidence="8">
    <location>
        <begin position="139"/>
        <end position="159"/>
    </location>
</feature>
<keyword evidence="6 8" id="KW-0675">Receptor</keyword>
<feature type="transmembrane region" description="Helical" evidence="8">
    <location>
        <begin position="79"/>
        <end position="103"/>
    </location>
</feature>
<proteinExistence type="inferred from homology"/>
<evidence type="ECO:0000256" key="2">
    <source>
        <dbReference type="ARBA" id="ARBA00022475"/>
    </source>
</evidence>
<feature type="transmembrane region" description="Helical" evidence="8">
    <location>
        <begin position="171"/>
        <end position="192"/>
    </location>
</feature>
<sequence length="396" mass="46360">MQKDTNTNFQLRTEFLKIYYLSVITGIASFSYKTNSKIKFNNIQLTRFIWPLIIIGANLFGCIYAYITSKHIKLTTLNLFVYQIVLPINFVSSIIIVFIFNSVKRRDFINLMSNFLDIEETVVIIDHTSRKICRFLKTFAKVSVIFVHIAYLIFESWYWGRYTHIYYETLARVSDVIQMILLIIFKSVVNVIQMQLDGILRRFSNDEVDNFGKNKKASLYHSRISSMKFSNTVLLKDIGRLRKEYFYVYTLTKKTNAVFSFTLLLIILKYSIYLVYSMYCTYLIITCNAQMCDGFDPLRIVTLLFWIIHVAASLYLITYSCNDVVLKVRQVADNVQKLMLQQEILSDDTEQLELFASQLTHNQIEFNAIAFNLNLTFFCTLMTSVCTYTIVVIQLK</sequence>
<evidence type="ECO:0000256" key="1">
    <source>
        <dbReference type="ARBA" id="ARBA00004651"/>
    </source>
</evidence>
<keyword evidence="7 8" id="KW-0807">Transducer</keyword>
<evidence type="ECO:0000256" key="6">
    <source>
        <dbReference type="ARBA" id="ARBA00023170"/>
    </source>
</evidence>
<evidence type="ECO:0000256" key="3">
    <source>
        <dbReference type="ARBA" id="ARBA00022692"/>
    </source>
</evidence>
<reference evidence="9" key="2">
    <citation type="submission" date="2023-05" db="EMBL/GenBank/DDBJ databases">
        <authorList>
            <person name="Fouks B."/>
        </authorList>
    </citation>
    <scope>NUCLEOTIDE SEQUENCE</scope>
    <source>
        <strain evidence="9">Stay&amp;Tobe</strain>
        <tissue evidence="9">Testes</tissue>
    </source>
</reference>
<comment type="similarity">
    <text evidence="8">Belongs to the insect chemoreceptor superfamily. Gustatory receptor (GR) family.</text>
</comment>
<feature type="transmembrane region" description="Helical" evidence="8">
    <location>
        <begin position="375"/>
        <end position="395"/>
    </location>
</feature>
<dbReference type="InterPro" id="IPR013604">
    <property type="entry name" value="7TM_chemorcpt"/>
</dbReference>
<dbReference type="Proteomes" id="UP001233999">
    <property type="component" value="Unassembled WGS sequence"/>
</dbReference>
<protein>
    <recommendedName>
        <fullName evidence="8">Gustatory receptor</fullName>
    </recommendedName>
</protein>
<reference evidence="9" key="1">
    <citation type="journal article" date="2023" name="IScience">
        <title>Live-bearing cockroach genome reveals convergent evolutionary mechanisms linked to viviparity in insects and beyond.</title>
        <authorList>
            <person name="Fouks B."/>
            <person name="Harrison M.C."/>
            <person name="Mikhailova A.A."/>
            <person name="Marchal E."/>
            <person name="English S."/>
            <person name="Carruthers M."/>
            <person name="Jennings E.C."/>
            <person name="Chiamaka E.L."/>
            <person name="Frigard R.A."/>
            <person name="Pippel M."/>
            <person name="Attardo G.M."/>
            <person name="Benoit J.B."/>
            <person name="Bornberg-Bauer E."/>
            <person name="Tobe S.S."/>
        </authorList>
    </citation>
    <scope>NUCLEOTIDE SEQUENCE</scope>
    <source>
        <strain evidence="9">Stay&amp;Tobe</strain>
    </source>
</reference>
<evidence type="ECO:0000256" key="8">
    <source>
        <dbReference type="RuleBase" id="RU363108"/>
    </source>
</evidence>
<feature type="transmembrane region" description="Helical" evidence="8">
    <location>
        <begin position="18"/>
        <end position="36"/>
    </location>
</feature>
<keyword evidence="5 8" id="KW-0472">Membrane</keyword>
<dbReference type="GO" id="GO:0030424">
    <property type="term" value="C:axon"/>
    <property type="evidence" value="ECO:0007669"/>
    <property type="project" value="TreeGrafter"/>
</dbReference>